<proteinExistence type="predicted"/>
<comment type="caution">
    <text evidence="2">The sequence shown here is derived from an EMBL/GenBank/DDBJ whole genome shotgun (WGS) entry which is preliminary data.</text>
</comment>
<name>A0A2T7A490_TUBBO</name>
<evidence type="ECO:0000313" key="3">
    <source>
        <dbReference type="Proteomes" id="UP000244722"/>
    </source>
</evidence>
<accession>A0A2T7A490</accession>
<sequence length="291" mass="32157">MVTKGELRKKCKAAGLSQTGNCSDLEGRLKSHKNRGKPEVDKDLTCDAILLTKAMIGNENSMKRSASQAFKDTLDEKNMEVCNVMGELYVGNPAGLGLAGVPQRLHILEAQIAALTQSNAALVRNNSTLTDYVSILRLAGPDYKRVRNRFLTVYKRDGLKEVLTPSDKQVIQRGNVTAHSGDAAIHALLYDGIEGRQNTYLFKALYGLHPSDVKYITHDKTIELLNLHACIKAGDNQVGRDEFYRKFLVFIEAYQRSDPSVNYLAEGLANETCVAYRSILQCRECEGLSAG</sequence>
<feature type="domain" description="SAP" evidence="1">
    <location>
        <begin position="1"/>
        <end position="33"/>
    </location>
</feature>
<evidence type="ECO:0000259" key="1">
    <source>
        <dbReference type="PROSITE" id="PS50800"/>
    </source>
</evidence>
<organism evidence="2 3">
    <name type="scientific">Tuber borchii</name>
    <name type="common">White truffle</name>
    <dbReference type="NCBI Taxonomy" id="42251"/>
    <lineage>
        <taxon>Eukaryota</taxon>
        <taxon>Fungi</taxon>
        <taxon>Dikarya</taxon>
        <taxon>Ascomycota</taxon>
        <taxon>Pezizomycotina</taxon>
        <taxon>Pezizomycetes</taxon>
        <taxon>Pezizales</taxon>
        <taxon>Tuberaceae</taxon>
        <taxon>Tuber</taxon>
    </lineage>
</organism>
<reference evidence="2 3" key="1">
    <citation type="submission" date="2017-04" db="EMBL/GenBank/DDBJ databases">
        <title>Draft genome sequence of Tuber borchii Vittad., a whitish edible truffle.</title>
        <authorList>
            <consortium name="DOE Joint Genome Institute"/>
            <person name="Murat C."/>
            <person name="Kuo A."/>
            <person name="Barry K.W."/>
            <person name="Clum A."/>
            <person name="Dockter R.B."/>
            <person name="Fauchery L."/>
            <person name="Iotti M."/>
            <person name="Kohler A."/>
            <person name="Labutti K."/>
            <person name="Lindquist E.A."/>
            <person name="Lipzen A."/>
            <person name="Ohm R.A."/>
            <person name="Wang M."/>
            <person name="Grigoriev I.V."/>
            <person name="Zambonelli A."/>
            <person name="Martin F.M."/>
        </authorList>
    </citation>
    <scope>NUCLEOTIDE SEQUENCE [LARGE SCALE GENOMIC DNA]</scope>
    <source>
        <strain evidence="2 3">Tbo3840</strain>
    </source>
</reference>
<dbReference type="Proteomes" id="UP000244722">
    <property type="component" value="Unassembled WGS sequence"/>
</dbReference>
<dbReference type="OrthoDB" id="5420280at2759"/>
<dbReference type="InterPro" id="IPR003034">
    <property type="entry name" value="SAP_dom"/>
</dbReference>
<keyword evidence="3" id="KW-1185">Reference proteome</keyword>
<gene>
    <name evidence="2" type="ORF">B9Z19DRAFT_1074567</name>
</gene>
<evidence type="ECO:0000313" key="2">
    <source>
        <dbReference type="EMBL" id="PUU82510.1"/>
    </source>
</evidence>
<dbReference type="AlphaFoldDB" id="A0A2T7A490"/>
<dbReference type="PROSITE" id="PS50800">
    <property type="entry name" value="SAP"/>
    <property type="match status" value="1"/>
</dbReference>
<protein>
    <recommendedName>
        <fullName evidence="1">SAP domain-containing protein</fullName>
    </recommendedName>
</protein>
<dbReference type="EMBL" id="NESQ01000026">
    <property type="protein sequence ID" value="PUU82510.1"/>
    <property type="molecule type" value="Genomic_DNA"/>
</dbReference>
<dbReference type="STRING" id="42251.A0A2T7A490"/>